<keyword evidence="1" id="KW-1133">Transmembrane helix</keyword>
<feature type="transmembrane region" description="Helical" evidence="1">
    <location>
        <begin position="303"/>
        <end position="323"/>
    </location>
</feature>
<gene>
    <name evidence="3" type="ORF">ENR63_01550</name>
</gene>
<organism evidence="3">
    <name type="scientific">candidate division WWE3 bacterium</name>
    <dbReference type="NCBI Taxonomy" id="2053526"/>
    <lineage>
        <taxon>Bacteria</taxon>
        <taxon>Katanobacteria</taxon>
    </lineage>
</organism>
<reference evidence="3" key="1">
    <citation type="journal article" date="2020" name="mSystems">
        <title>Genome- and Community-Level Interaction Insights into Carbon Utilization and Element Cycling Functions of Hydrothermarchaeota in Hydrothermal Sediment.</title>
        <authorList>
            <person name="Zhou Z."/>
            <person name="Liu Y."/>
            <person name="Xu W."/>
            <person name="Pan J."/>
            <person name="Luo Z.H."/>
            <person name="Li M."/>
        </authorList>
    </citation>
    <scope>NUCLEOTIDE SEQUENCE [LARGE SCALE GENOMIC DNA]</scope>
    <source>
        <strain evidence="3">SpSt-417</strain>
    </source>
</reference>
<dbReference type="AlphaFoldDB" id="A0A7C4TJA2"/>
<dbReference type="EMBL" id="DSRT01000079">
    <property type="protein sequence ID" value="HGW29590.1"/>
    <property type="molecule type" value="Genomic_DNA"/>
</dbReference>
<feature type="domain" description="Glycosyltransferase RgtA/B/C/D-like" evidence="2">
    <location>
        <begin position="52"/>
        <end position="191"/>
    </location>
</feature>
<feature type="transmembrane region" description="Helical" evidence="1">
    <location>
        <begin position="183"/>
        <end position="204"/>
    </location>
</feature>
<feature type="transmembrane region" description="Helical" evidence="1">
    <location>
        <begin position="256"/>
        <end position="273"/>
    </location>
</feature>
<keyword evidence="1" id="KW-0472">Membrane</keyword>
<protein>
    <recommendedName>
        <fullName evidence="2">Glycosyltransferase RgtA/B/C/D-like domain-containing protein</fullName>
    </recommendedName>
</protein>
<accession>A0A7C4TJA2</accession>
<proteinExistence type="predicted"/>
<sequence length="453" mass="52103">MKKNLFLILALALSAHLFLLVNLRFTPWPEMLFWPYLILKGWLPYKDIAIVHTPALLFDLTIFYKIFGVGLIQLKAYTWILILITDALVFWVAKKLWGYKEAILALLFYIPFQLFYEGNGLWFDLALAPLALLIYFCLKQKKYLWVGICWGLAFLTKQTAFWFLVPIGLALVRDFRPKRIKSIALGTLIIFGVASAVFLALGIWRDFIRWAFEFGVWQLPRAQGQIHLPGLRQLLLSLLPFAILSPLIFEKGRKNLNLVAWAFFGLLGVYPRFELFHFQPALPFLAMGAGIVLARFTGKKSVLVLLGLGYLVLVYVLVGKLWMKGTRFFEPEVLEVASYIKKNTDPGEEIYVINAWDSLYALSDTVPAIRPWIPHLSWYMELPGVQDEIVSDLTKNHPKLIVQGEYEETGLGAYKPAKVTEFISQNYKVKGKIGRYLILTPNYENFVFKYLPE</sequence>
<dbReference type="InterPro" id="IPR038731">
    <property type="entry name" value="RgtA/B/C-like"/>
</dbReference>
<feature type="transmembrane region" description="Helical" evidence="1">
    <location>
        <begin position="279"/>
        <end position="296"/>
    </location>
</feature>
<feature type="transmembrane region" description="Helical" evidence="1">
    <location>
        <begin position="99"/>
        <end position="116"/>
    </location>
</feature>
<comment type="caution">
    <text evidence="3">The sequence shown here is derived from an EMBL/GenBank/DDBJ whole genome shotgun (WGS) entry which is preliminary data.</text>
</comment>
<feature type="transmembrane region" description="Helical" evidence="1">
    <location>
        <begin position="144"/>
        <end position="171"/>
    </location>
</feature>
<evidence type="ECO:0000313" key="3">
    <source>
        <dbReference type="EMBL" id="HGW29590.1"/>
    </source>
</evidence>
<dbReference type="Pfam" id="PF13231">
    <property type="entry name" value="PMT_2"/>
    <property type="match status" value="1"/>
</dbReference>
<feature type="transmembrane region" description="Helical" evidence="1">
    <location>
        <begin position="121"/>
        <end position="138"/>
    </location>
</feature>
<evidence type="ECO:0000256" key="1">
    <source>
        <dbReference type="SAM" id="Phobius"/>
    </source>
</evidence>
<evidence type="ECO:0000259" key="2">
    <source>
        <dbReference type="Pfam" id="PF13231"/>
    </source>
</evidence>
<keyword evidence="1" id="KW-0812">Transmembrane</keyword>
<name>A0A7C4TJA2_UNCKA</name>